<keyword evidence="5" id="KW-1003">Cell membrane</keyword>
<dbReference type="InterPro" id="IPR000897">
    <property type="entry name" value="SRP54_GTPase_dom"/>
</dbReference>
<comment type="subcellular location">
    <subcellularLocation>
        <location evidence="1">Cell membrane</location>
        <topology evidence="1">Peripheral membrane protein</topology>
        <orientation evidence="1">Cytoplasmic side</orientation>
    </subcellularLocation>
</comment>
<dbReference type="GO" id="GO:0006614">
    <property type="term" value="P:SRP-dependent cotranslational protein targeting to membrane"/>
    <property type="evidence" value="ECO:0007669"/>
    <property type="project" value="UniProtKB-UniRule"/>
</dbReference>
<dbReference type="Pfam" id="PF00448">
    <property type="entry name" value="SRP54"/>
    <property type="match status" value="1"/>
</dbReference>
<evidence type="ECO:0000313" key="16">
    <source>
        <dbReference type="EMBL" id="RLJ70190.1"/>
    </source>
</evidence>
<evidence type="ECO:0000256" key="1">
    <source>
        <dbReference type="ARBA" id="ARBA00004413"/>
    </source>
</evidence>
<keyword evidence="17" id="KW-1185">Reference proteome</keyword>
<feature type="domain" description="SRP54-type proteins GTP-binding" evidence="15">
    <location>
        <begin position="177"/>
        <end position="366"/>
    </location>
</feature>
<keyword evidence="4" id="KW-0813">Transport</keyword>
<evidence type="ECO:0000256" key="7">
    <source>
        <dbReference type="ARBA" id="ARBA00022795"/>
    </source>
</evidence>
<dbReference type="GO" id="GO:0003924">
    <property type="term" value="F:GTPase activity"/>
    <property type="evidence" value="ECO:0007669"/>
    <property type="project" value="UniProtKB-UniRule"/>
</dbReference>
<dbReference type="GO" id="GO:0015031">
    <property type="term" value="P:protein transport"/>
    <property type="evidence" value="ECO:0007669"/>
    <property type="project" value="UniProtKB-KW"/>
</dbReference>
<keyword evidence="16" id="KW-0966">Cell projection</keyword>
<dbReference type="GO" id="GO:0005886">
    <property type="term" value="C:plasma membrane"/>
    <property type="evidence" value="ECO:0007669"/>
    <property type="project" value="UniProtKB-SubCell"/>
</dbReference>
<evidence type="ECO:0000256" key="8">
    <source>
        <dbReference type="ARBA" id="ARBA00022927"/>
    </source>
</evidence>
<evidence type="ECO:0000256" key="6">
    <source>
        <dbReference type="ARBA" id="ARBA00022741"/>
    </source>
</evidence>
<reference evidence="16 17" key="1">
    <citation type="submission" date="2018-10" db="EMBL/GenBank/DDBJ databases">
        <title>Genomic Encyclopedia of Archaeal and Bacterial Type Strains, Phase II (KMG-II): from individual species to whole genera.</title>
        <authorList>
            <person name="Goeker M."/>
        </authorList>
    </citation>
    <scope>NUCLEOTIDE SEQUENCE [LARGE SCALE GENOMIC DNA]</scope>
    <source>
        <strain evidence="16 17">DSM 16510</strain>
    </source>
</reference>
<name>A0A497XPW5_9AQUI</name>
<evidence type="ECO:0000259" key="14">
    <source>
        <dbReference type="SMART" id="SM00382"/>
    </source>
</evidence>
<dbReference type="InterPro" id="IPR027417">
    <property type="entry name" value="P-loop_NTPase"/>
</dbReference>
<evidence type="ECO:0000256" key="9">
    <source>
        <dbReference type="ARBA" id="ARBA00023134"/>
    </source>
</evidence>
<evidence type="ECO:0000259" key="15">
    <source>
        <dbReference type="SMART" id="SM00962"/>
    </source>
</evidence>
<keyword evidence="11" id="KW-1006">Bacterial flagellum protein export</keyword>
<dbReference type="InterPro" id="IPR020006">
    <property type="entry name" value="FlhF"/>
</dbReference>
<protein>
    <recommendedName>
        <fullName evidence="3 13">Flagellar biosynthesis protein FlhF</fullName>
    </recommendedName>
</protein>
<comment type="function">
    <text evidence="12">Necessary for flagellar biosynthesis. May be involved in translocation of the flagellum.</text>
</comment>
<dbReference type="GO" id="GO:0005525">
    <property type="term" value="F:GTP binding"/>
    <property type="evidence" value="ECO:0007669"/>
    <property type="project" value="UniProtKB-UniRule"/>
</dbReference>
<keyword evidence="16" id="KW-0282">Flagellum</keyword>
<comment type="similarity">
    <text evidence="2">Belongs to the GTP-binding SRP family.</text>
</comment>
<dbReference type="AlphaFoldDB" id="A0A497XPW5"/>
<evidence type="ECO:0000256" key="12">
    <source>
        <dbReference type="ARBA" id="ARBA00025337"/>
    </source>
</evidence>
<evidence type="ECO:0000256" key="11">
    <source>
        <dbReference type="ARBA" id="ARBA00023225"/>
    </source>
</evidence>
<dbReference type="SUPFAM" id="SSF52540">
    <property type="entry name" value="P-loop containing nucleoside triphosphate hydrolases"/>
    <property type="match status" value="1"/>
</dbReference>
<keyword evidence="16" id="KW-0969">Cilium</keyword>
<feature type="domain" description="AAA+ ATPase" evidence="14">
    <location>
        <begin position="176"/>
        <end position="365"/>
    </location>
</feature>
<evidence type="ECO:0000256" key="5">
    <source>
        <dbReference type="ARBA" id="ARBA00022475"/>
    </source>
</evidence>
<evidence type="ECO:0000256" key="3">
    <source>
        <dbReference type="ARBA" id="ARBA00014919"/>
    </source>
</evidence>
<gene>
    <name evidence="16" type="ORF">BCF55_0456</name>
</gene>
<keyword evidence="10" id="KW-0472">Membrane</keyword>
<proteinExistence type="inferred from homology"/>
<dbReference type="SMART" id="SM00382">
    <property type="entry name" value="AAA"/>
    <property type="match status" value="1"/>
</dbReference>
<keyword evidence="6" id="KW-0547">Nucleotide-binding</keyword>
<evidence type="ECO:0000256" key="2">
    <source>
        <dbReference type="ARBA" id="ARBA00008531"/>
    </source>
</evidence>
<keyword evidence="7" id="KW-1005">Bacterial flagellum biogenesis</keyword>
<sequence length="380" mass="43497">MKTEKIIVSSLQEAVEELKRTYGDNAVVLSSRIVKRKRWSLIPFFKTTLLEVTVGIPEKEGEFQKEFEEKIRVYEELEKLKSTLSEVMKTVRTQDEEREAQRTNVNEGLSMRAQRVLSRMVYRGVRKDIARRLVEEACGYDIELGKLDFKEDIYPSLIESLRKNIVIEGEKIFNSTPRIMVLIGPTGVGKTTTIAKLSYLFKRAGKRPGVITLDSYRVGAVEQLRAFINIMELPFRVADTPEEFLKSLNDMENRDLILVDTAGRSQHDKLRLNELKLFLESTETQIYLTLSANLSELVMYEVIMQFGMFPIRGLIFSKLDETSYPGNVINVAYRTKLPILCFTTGQTVPDDIVMADYEVLAKLMLEEKHELESAGNSPEA</sequence>
<dbReference type="GO" id="GO:0044781">
    <property type="term" value="P:bacterial-type flagellum organization"/>
    <property type="evidence" value="ECO:0007669"/>
    <property type="project" value="UniProtKB-UniRule"/>
</dbReference>
<dbReference type="InterPro" id="IPR003593">
    <property type="entry name" value="AAA+_ATPase"/>
</dbReference>
<accession>A0A497XPW5</accession>
<dbReference type="Proteomes" id="UP000267841">
    <property type="component" value="Unassembled WGS sequence"/>
</dbReference>
<dbReference type="GO" id="GO:0005047">
    <property type="term" value="F:signal recognition particle binding"/>
    <property type="evidence" value="ECO:0007669"/>
    <property type="project" value="TreeGrafter"/>
</dbReference>
<dbReference type="EMBL" id="RCCJ01000001">
    <property type="protein sequence ID" value="RLJ70190.1"/>
    <property type="molecule type" value="Genomic_DNA"/>
</dbReference>
<dbReference type="Gene3D" id="3.40.50.300">
    <property type="entry name" value="P-loop containing nucleotide triphosphate hydrolases"/>
    <property type="match status" value="1"/>
</dbReference>
<dbReference type="PANTHER" id="PTHR43134">
    <property type="entry name" value="SIGNAL RECOGNITION PARTICLE RECEPTOR SUBUNIT ALPHA"/>
    <property type="match status" value="1"/>
</dbReference>
<keyword evidence="9" id="KW-0342">GTP-binding</keyword>
<keyword evidence="8" id="KW-0653">Protein transport</keyword>
<evidence type="ECO:0000313" key="17">
    <source>
        <dbReference type="Proteomes" id="UP000267841"/>
    </source>
</evidence>
<dbReference type="InterPro" id="IPR047040">
    <property type="entry name" value="FlhF__GTPase_dom"/>
</dbReference>
<dbReference type="Gene3D" id="1.20.120.1380">
    <property type="entry name" value="Flagellar FlhF biosynthesis protein, N domain"/>
    <property type="match status" value="1"/>
</dbReference>
<dbReference type="FunFam" id="3.40.50.300:FF:000695">
    <property type="entry name" value="Flagellar biosynthesis regulator FlhF"/>
    <property type="match status" value="1"/>
</dbReference>
<comment type="caution">
    <text evidence="16">The sequence shown here is derived from an EMBL/GenBank/DDBJ whole genome shotgun (WGS) entry which is preliminary data.</text>
</comment>
<dbReference type="PANTHER" id="PTHR43134:SF3">
    <property type="entry name" value="FLAGELLAR BIOSYNTHESIS PROTEIN FLHF"/>
    <property type="match status" value="1"/>
</dbReference>
<dbReference type="RefSeq" id="WP_121009385.1">
    <property type="nucleotide sequence ID" value="NZ_RCCJ01000001.1"/>
</dbReference>
<dbReference type="OrthoDB" id="9778554at2"/>
<dbReference type="CDD" id="cd17873">
    <property type="entry name" value="FlhF"/>
    <property type="match status" value="1"/>
</dbReference>
<evidence type="ECO:0000256" key="13">
    <source>
        <dbReference type="NCBIfam" id="TIGR03499"/>
    </source>
</evidence>
<evidence type="ECO:0000256" key="4">
    <source>
        <dbReference type="ARBA" id="ARBA00022448"/>
    </source>
</evidence>
<dbReference type="NCBIfam" id="TIGR03499">
    <property type="entry name" value="FlhF"/>
    <property type="match status" value="1"/>
</dbReference>
<organism evidence="16 17">
    <name type="scientific">Hydrogenivirga caldilitoris</name>
    <dbReference type="NCBI Taxonomy" id="246264"/>
    <lineage>
        <taxon>Bacteria</taxon>
        <taxon>Pseudomonadati</taxon>
        <taxon>Aquificota</taxon>
        <taxon>Aquificia</taxon>
        <taxon>Aquificales</taxon>
        <taxon>Aquificaceae</taxon>
        <taxon>Hydrogenivirga</taxon>
    </lineage>
</organism>
<dbReference type="SMART" id="SM00962">
    <property type="entry name" value="SRP54"/>
    <property type="match status" value="1"/>
</dbReference>
<evidence type="ECO:0000256" key="10">
    <source>
        <dbReference type="ARBA" id="ARBA00023136"/>
    </source>
</evidence>